<evidence type="ECO:0000256" key="1">
    <source>
        <dbReference type="ARBA" id="ARBA00022475"/>
    </source>
</evidence>
<dbReference type="GO" id="GO:0071555">
    <property type="term" value="P:cell wall organization"/>
    <property type="evidence" value="ECO:0007669"/>
    <property type="project" value="UniProtKB-KW"/>
</dbReference>
<dbReference type="EC" id="2.4.99.28" evidence="11"/>
<keyword evidence="9 11" id="KW-0961">Cell wall biogenesis/degradation</keyword>
<evidence type="ECO:0000256" key="4">
    <source>
        <dbReference type="ARBA" id="ARBA00022692"/>
    </source>
</evidence>
<dbReference type="Gene3D" id="1.10.3810.10">
    <property type="entry name" value="Biosynthetic peptidoglycan transglycosylase-like"/>
    <property type="match status" value="1"/>
</dbReference>
<keyword evidence="8 11" id="KW-0472">Membrane</keyword>
<comment type="similarity">
    <text evidence="11">Belongs to the glycosyltransferase 51 family.</text>
</comment>
<dbReference type="HAMAP" id="MF_01434">
    <property type="entry name" value="MGT"/>
    <property type="match status" value="1"/>
</dbReference>
<dbReference type="Pfam" id="PF00912">
    <property type="entry name" value="Transgly"/>
    <property type="match status" value="1"/>
</dbReference>
<evidence type="ECO:0000256" key="3">
    <source>
        <dbReference type="ARBA" id="ARBA00022679"/>
    </source>
</evidence>
<evidence type="ECO:0000256" key="2">
    <source>
        <dbReference type="ARBA" id="ARBA00022676"/>
    </source>
</evidence>
<comment type="function">
    <text evidence="11">Peptidoglycan polymerase that catalyzes glycan chain elongation using lipid-linked disaccharide-pentapeptide as the substrate.</text>
</comment>
<dbReference type="InterPro" id="IPR023346">
    <property type="entry name" value="Lysozyme-like_dom_sf"/>
</dbReference>
<dbReference type="InterPro" id="IPR001264">
    <property type="entry name" value="Glyco_trans_51"/>
</dbReference>
<dbReference type="GO" id="GO:0008955">
    <property type="term" value="F:peptidoglycan glycosyltransferase activity"/>
    <property type="evidence" value="ECO:0007669"/>
    <property type="project" value="UniProtKB-UniRule"/>
</dbReference>
<comment type="subcellular location">
    <subcellularLocation>
        <location evidence="11">Cell membrane</location>
        <topology evidence="11">Single-pass membrane protein</topology>
    </subcellularLocation>
</comment>
<dbReference type="GO" id="GO:0008360">
    <property type="term" value="P:regulation of cell shape"/>
    <property type="evidence" value="ECO:0007669"/>
    <property type="project" value="UniProtKB-KW"/>
</dbReference>
<proteinExistence type="inferred from homology"/>
<dbReference type="GeneID" id="64981820"/>
<reference evidence="13" key="2">
    <citation type="submission" date="2023-07" db="EMBL/GenBank/DDBJ databases">
        <title>Evaluation of the beneficial properties of pineapple isolates.</title>
        <authorList>
            <person name="Adefiranye O."/>
        </authorList>
    </citation>
    <scope>NUCLEOTIDE SEQUENCE</scope>
    <source>
        <strain evidence="13">PAPLE_T1</strain>
    </source>
</reference>
<dbReference type="NCBIfam" id="NF010008">
    <property type="entry name" value="PRK13481.1"/>
    <property type="match status" value="1"/>
</dbReference>
<keyword evidence="5 11" id="KW-0133">Cell shape</keyword>
<dbReference type="GO" id="GO:0005886">
    <property type="term" value="C:plasma membrane"/>
    <property type="evidence" value="ECO:0007669"/>
    <property type="project" value="UniProtKB-SubCell"/>
</dbReference>
<evidence type="ECO:0000256" key="9">
    <source>
        <dbReference type="ARBA" id="ARBA00023316"/>
    </source>
</evidence>
<keyword evidence="2 11" id="KW-0328">Glycosyltransferase</keyword>
<dbReference type="PANTHER" id="PTHR32282">
    <property type="entry name" value="BINDING PROTEIN TRANSPEPTIDASE, PUTATIVE-RELATED"/>
    <property type="match status" value="1"/>
</dbReference>
<reference evidence="14 15" key="1">
    <citation type="submission" date="2017-08" db="EMBL/GenBank/DDBJ databases">
        <title>Draft genome sequences of 64 type strains of genus Staph aureus.</title>
        <authorList>
            <person name="Cole K."/>
            <person name="Golubchik T."/>
            <person name="Russell J."/>
            <person name="Foster D."/>
            <person name="Llewelyn M."/>
            <person name="Wilson D."/>
            <person name="Crook D."/>
            <person name="Paul J."/>
        </authorList>
    </citation>
    <scope>NUCLEOTIDE SEQUENCE [LARGE SCALE GENOMIC DNA]</scope>
    <source>
        <strain evidence="14 15">NCTC 12101</strain>
    </source>
</reference>
<organism evidence="14 15">
    <name type="scientific">Staphylococcus auricularis</name>
    <dbReference type="NCBI Taxonomy" id="29379"/>
    <lineage>
        <taxon>Bacteria</taxon>
        <taxon>Bacillati</taxon>
        <taxon>Bacillota</taxon>
        <taxon>Bacilli</taxon>
        <taxon>Bacillales</taxon>
        <taxon>Staphylococcaceae</taxon>
        <taxon>Staphylococcus</taxon>
    </lineage>
</organism>
<dbReference type="Proteomes" id="UP001171687">
    <property type="component" value="Unassembled WGS sequence"/>
</dbReference>
<keyword evidence="4 11" id="KW-0812">Transmembrane</keyword>
<sequence length="271" mass="31332">MKRSERYSKSKRKAVAYDDVGPHYNTYYQPVGRPPKKKKGKRWFLTILLLLAIVVAIFMGLMYFLSRSANVEALHSIEQKNSYVPVSDMNDYTKGAFIAIEDEWFYHHHGFDIKGTSRALFSTVSEQSVQGGSTITQQVVKNYFYGNERSFIRKMKELFVAYRVESVYDKDQILSFYVNNIYFGDDQYTVESAANYYFGTTTDKNNKHLPQISVLQSAMLASKINAPSVYNLNQMSDRYINRVKVNLEKMKQQDFISNDEYEEAISQLGAS</sequence>
<evidence type="ECO:0000256" key="7">
    <source>
        <dbReference type="ARBA" id="ARBA00022989"/>
    </source>
</evidence>
<gene>
    <name evidence="13" type="primary">sgtB</name>
    <name evidence="11" type="synonym">mgt</name>
    <name evidence="14" type="ORF">CD158_05295</name>
    <name evidence="13" type="ORF">QYH67_00070</name>
</gene>
<comment type="caution">
    <text evidence="14">The sequence shown here is derived from an EMBL/GenBank/DDBJ whole genome shotgun (WGS) entry which is preliminary data.</text>
</comment>
<evidence type="ECO:0000256" key="5">
    <source>
        <dbReference type="ARBA" id="ARBA00022960"/>
    </source>
</evidence>
<dbReference type="InterPro" id="IPR050396">
    <property type="entry name" value="Glycosyltr_51/Transpeptidase"/>
</dbReference>
<feature type="domain" description="Glycosyl transferase family 51" evidence="12">
    <location>
        <begin position="75"/>
        <end position="251"/>
    </location>
</feature>
<keyword evidence="6 11" id="KW-0573">Peptidoglycan synthesis</keyword>
<evidence type="ECO:0000313" key="14">
    <source>
        <dbReference type="EMBL" id="PNZ67829.1"/>
    </source>
</evidence>
<dbReference type="SUPFAM" id="SSF53955">
    <property type="entry name" value="Lysozyme-like"/>
    <property type="match status" value="1"/>
</dbReference>
<evidence type="ECO:0000313" key="13">
    <source>
        <dbReference type="EMBL" id="MDN4532014.1"/>
    </source>
</evidence>
<dbReference type="EMBL" id="JAUHQC010000001">
    <property type="protein sequence ID" value="MDN4532014.1"/>
    <property type="molecule type" value="Genomic_DNA"/>
</dbReference>
<dbReference type="AlphaFoldDB" id="A0AAP8PPN2"/>
<dbReference type="GO" id="GO:0030288">
    <property type="term" value="C:outer membrane-bounded periplasmic space"/>
    <property type="evidence" value="ECO:0007669"/>
    <property type="project" value="TreeGrafter"/>
</dbReference>
<feature type="transmembrane region" description="Helical" evidence="11">
    <location>
        <begin position="43"/>
        <end position="65"/>
    </location>
</feature>
<keyword evidence="3 11" id="KW-0808">Transferase</keyword>
<evidence type="ECO:0000313" key="15">
    <source>
        <dbReference type="Proteomes" id="UP000242470"/>
    </source>
</evidence>
<evidence type="ECO:0000259" key="12">
    <source>
        <dbReference type="Pfam" id="PF00912"/>
    </source>
</evidence>
<comment type="pathway">
    <text evidence="11">Cell wall biogenesis; peptidoglycan biosynthesis.</text>
</comment>
<protein>
    <recommendedName>
        <fullName evidence="11">Monofunctional glycosyltransferase</fullName>
        <shortName evidence="11">MGT</shortName>
        <ecNumber evidence="11">2.4.99.28</ecNumber>
    </recommendedName>
    <alternativeName>
        <fullName evidence="11">Peptidoglycan TGase</fullName>
    </alternativeName>
</protein>
<dbReference type="Proteomes" id="UP000242470">
    <property type="component" value="Unassembled WGS sequence"/>
</dbReference>
<evidence type="ECO:0000256" key="11">
    <source>
        <dbReference type="HAMAP-Rule" id="MF_01434"/>
    </source>
</evidence>
<dbReference type="GO" id="GO:0009252">
    <property type="term" value="P:peptidoglycan biosynthetic process"/>
    <property type="evidence" value="ECO:0007669"/>
    <property type="project" value="UniProtKB-UniRule"/>
</dbReference>
<accession>A0AAP8PPN2</accession>
<dbReference type="RefSeq" id="WP_059107810.1">
    <property type="nucleotide sequence ID" value="NZ_AP024589.1"/>
</dbReference>
<comment type="catalytic activity">
    <reaction evidence="10 11">
        <text>[GlcNAc-(1-&gt;4)-Mur2Ac(oyl-L-Ala-gamma-D-Glu-L-Lys-D-Ala-D-Ala)](n)-di-trans,octa-cis-undecaprenyl diphosphate + beta-D-GlcNAc-(1-&gt;4)-Mur2Ac(oyl-L-Ala-gamma-D-Glu-L-Lys-D-Ala-D-Ala)-di-trans,octa-cis-undecaprenyl diphosphate = [GlcNAc-(1-&gt;4)-Mur2Ac(oyl-L-Ala-gamma-D-Glu-L-Lys-D-Ala-D-Ala)](n+1)-di-trans,octa-cis-undecaprenyl diphosphate + di-trans,octa-cis-undecaprenyl diphosphate + H(+)</text>
        <dbReference type="Rhea" id="RHEA:23708"/>
        <dbReference type="Rhea" id="RHEA-COMP:9602"/>
        <dbReference type="Rhea" id="RHEA-COMP:9603"/>
        <dbReference type="ChEBI" id="CHEBI:15378"/>
        <dbReference type="ChEBI" id="CHEBI:58405"/>
        <dbReference type="ChEBI" id="CHEBI:60033"/>
        <dbReference type="ChEBI" id="CHEBI:78435"/>
        <dbReference type="EC" id="2.4.99.28"/>
    </reaction>
</comment>
<keyword evidence="1 11" id="KW-1003">Cell membrane</keyword>
<name>A0AAP8PPN2_9STAP</name>
<keyword evidence="7 11" id="KW-1133">Transmembrane helix</keyword>
<evidence type="ECO:0000256" key="10">
    <source>
        <dbReference type="ARBA" id="ARBA00049902"/>
    </source>
</evidence>
<dbReference type="EMBL" id="PPQW01000023">
    <property type="protein sequence ID" value="PNZ67829.1"/>
    <property type="molecule type" value="Genomic_DNA"/>
</dbReference>
<evidence type="ECO:0000256" key="6">
    <source>
        <dbReference type="ARBA" id="ARBA00022984"/>
    </source>
</evidence>
<dbReference type="InterPro" id="IPR036950">
    <property type="entry name" value="PBP_transglycosylase"/>
</dbReference>
<evidence type="ECO:0000256" key="8">
    <source>
        <dbReference type="ARBA" id="ARBA00023136"/>
    </source>
</evidence>
<dbReference type="InterPro" id="IPR022978">
    <property type="entry name" value="Monofunct_glyco_trans"/>
</dbReference>
<dbReference type="PANTHER" id="PTHR32282:SF11">
    <property type="entry name" value="PENICILLIN-BINDING PROTEIN 1B"/>
    <property type="match status" value="1"/>
</dbReference>